<keyword evidence="1" id="KW-0472">Membrane</keyword>
<evidence type="ECO:0000313" key="4">
    <source>
        <dbReference type="Proteomes" id="UP001162131"/>
    </source>
</evidence>
<keyword evidence="2" id="KW-0732">Signal</keyword>
<keyword evidence="4" id="KW-1185">Reference proteome</keyword>
<feature type="transmembrane region" description="Helical" evidence="1">
    <location>
        <begin position="46"/>
        <end position="67"/>
    </location>
</feature>
<dbReference type="Proteomes" id="UP001162131">
    <property type="component" value="Unassembled WGS sequence"/>
</dbReference>
<feature type="transmembrane region" description="Helical" evidence="1">
    <location>
        <begin position="234"/>
        <end position="260"/>
    </location>
</feature>
<keyword evidence="1" id="KW-0812">Transmembrane</keyword>
<dbReference type="AlphaFoldDB" id="A0AAU9IXC6"/>
<feature type="transmembrane region" description="Helical" evidence="1">
    <location>
        <begin position="119"/>
        <end position="137"/>
    </location>
</feature>
<proteinExistence type="predicted"/>
<evidence type="ECO:0000256" key="1">
    <source>
        <dbReference type="SAM" id="Phobius"/>
    </source>
</evidence>
<accession>A0AAU9IXC6</accession>
<sequence>MFKFVNFCYLFLTIAAASSSHCEDYKIDVSEDSDGKDTRARPGEFNMLWIWIVAASLFFIGILISIVRDIVPRPPRGDTEDRYSSGESKQIIRFFLEEYLVTGWLFTKLEPRFSVTARWCLIFSIIFTEMLITGALYKNDSRSAGDYDKFKDLDIGYSVVSTAIAFIAYLVAYGLLVTHDNNSSGAHRYRRCFGYFFAGILFGVTTIFVFVFTYQMNDNHDDNYSGLVTNWMKAFGLSLLLEMLVSENIRITTTAILIWAHRYDPEDPLPTSIEMTVTDRYQRHEKQRLSQDEYYD</sequence>
<name>A0AAU9IXC6_9CILI</name>
<reference evidence="3" key="1">
    <citation type="submission" date="2021-09" db="EMBL/GenBank/DDBJ databases">
        <authorList>
            <consortium name="AG Swart"/>
            <person name="Singh M."/>
            <person name="Singh A."/>
            <person name="Seah K."/>
            <person name="Emmerich C."/>
        </authorList>
    </citation>
    <scope>NUCLEOTIDE SEQUENCE</scope>
    <source>
        <strain evidence="3">ATCC30299</strain>
    </source>
</reference>
<keyword evidence="1" id="KW-1133">Transmembrane helix</keyword>
<evidence type="ECO:0000313" key="3">
    <source>
        <dbReference type="EMBL" id="CAG9312968.1"/>
    </source>
</evidence>
<evidence type="ECO:0000256" key="2">
    <source>
        <dbReference type="SAM" id="SignalP"/>
    </source>
</evidence>
<feature type="transmembrane region" description="Helical" evidence="1">
    <location>
        <begin position="157"/>
        <end position="176"/>
    </location>
</feature>
<dbReference type="EMBL" id="CAJZBQ010000009">
    <property type="protein sequence ID" value="CAG9312968.1"/>
    <property type="molecule type" value="Genomic_DNA"/>
</dbReference>
<organism evidence="3 4">
    <name type="scientific">Blepharisma stoltei</name>
    <dbReference type="NCBI Taxonomy" id="1481888"/>
    <lineage>
        <taxon>Eukaryota</taxon>
        <taxon>Sar</taxon>
        <taxon>Alveolata</taxon>
        <taxon>Ciliophora</taxon>
        <taxon>Postciliodesmatophora</taxon>
        <taxon>Heterotrichea</taxon>
        <taxon>Heterotrichida</taxon>
        <taxon>Blepharismidae</taxon>
        <taxon>Blepharisma</taxon>
    </lineage>
</organism>
<feature type="signal peptide" evidence="2">
    <location>
        <begin position="1"/>
        <end position="22"/>
    </location>
</feature>
<protein>
    <submittedName>
        <fullName evidence="3">Uncharacterized protein</fullName>
    </submittedName>
</protein>
<feature type="transmembrane region" description="Helical" evidence="1">
    <location>
        <begin position="192"/>
        <end position="214"/>
    </location>
</feature>
<gene>
    <name evidence="3" type="ORF">BSTOLATCC_MIC7759</name>
</gene>
<comment type="caution">
    <text evidence="3">The sequence shown here is derived from an EMBL/GenBank/DDBJ whole genome shotgun (WGS) entry which is preliminary data.</text>
</comment>
<feature type="chain" id="PRO_5043672806" evidence="2">
    <location>
        <begin position="23"/>
        <end position="296"/>
    </location>
</feature>